<dbReference type="STRING" id="93759.A0A1R3IPJ7"/>
<accession>A0A1R3IPJ7</accession>
<feature type="repeat" description="PPR" evidence="2">
    <location>
        <begin position="436"/>
        <end position="470"/>
    </location>
</feature>
<feature type="repeat" description="PPR" evidence="2">
    <location>
        <begin position="133"/>
        <end position="167"/>
    </location>
</feature>
<reference evidence="4" key="1">
    <citation type="submission" date="2013-09" db="EMBL/GenBank/DDBJ databases">
        <title>Corchorus olitorius genome sequencing.</title>
        <authorList>
            <person name="Alam M."/>
            <person name="Haque M.S."/>
            <person name="Islam M.S."/>
            <person name="Emdad E.M."/>
            <person name="Islam M.M."/>
            <person name="Ahmed B."/>
            <person name="Halim A."/>
            <person name="Hossen Q.M.M."/>
            <person name="Hossain M.Z."/>
            <person name="Ahmed R."/>
            <person name="Khan M.M."/>
            <person name="Islam R."/>
            <person name="Rashid M.M."/>
            <person name="Khan S.A."/>
            <person name="Rahman M.S."/>
            <person name="Alam M."/>
            <person name="Yahiya A.S."/>
            <person name="Khan M.S."/>
            <person name="Azam M.S."/>
            <person name="Haque T."/>
            <person name="Lashkar M.Z.H."/>
            <person name="Akhand A.I."/>
            <person name="Morshed G."/>
            <person name="Roy S."/>
            <person name="Uddin K.S."/>
            <person name="Rabeya T."/>
            <person name="Hossain A.S."/>
            <person name="Chowdhury A."/>
            <person name="Snigdha A.R."/>
            <person name="Mortoza M.S."/>
            <person name="Matin S.A."/>
            <person name="Hoque S.M.E."/>
            <person name="Islam M.K."/>
            <person name="Roy D.K."/>
            <person name="Haider R."/>
            <person name="Moosa M.M."/>
            <person name="Elias S.M."/>
            <person name="Hasan A.M."/>
            <person name="Jahan S."/>
            <person name="Shafiuddin M."/>
            <person name="Mahmood N."/>
            <person name="Shommy N.S."/>
        </authorList>
    </citation>
    <scope>NUCLEOTIDE SEQUENCE [LARGE SCALE GENOMIC DNA]</scope>
    <source>
        <strain evidence="4">cv. O-4</strain>
    </source>
</reference>
<dbReference type="FunFam" id="1.25.40.10:FF:000525">
    <property type="entry name" value="Pentatricopeptide (PPR) repeat-containing protein-like"/>
    <property type="match status" value="1"/>
</dbReference>
<dbReference type="AlphaFoldDB" id="A0A1R3IPJ7"/>
<evidence type="ECO:0000313" key="3">
    <source>
        <dbReference type="EMBL" id="OMO84430.1"/>
    </source>
</evidence>
<feature type="repeat" description="PPR" evidence="2">
    <location>
        <begin position="405"/>
        <end position="435"/>
    </location>
</feature>
<feature type="repeat" description="PPR" evidence="2">
    <location>
        <begin position="234"/>
        <end position="268"/>
    </location>
</feature>
<dbReference type="PANTHER" id="PTHR47926">
    <property type="entry name" value="PENTATRICOPEPTIDE REPEAT-CONTAINING PROTEIN"/>
    <property type="match status" value="1"/>
</dbReference>
<dbReference type="FunFam" id="1.25.40.10:FF:000073">
    <property type="entry name" value="Pentatricopeptide repeat-containing protein chloroplastic"/>
    <property type="match status" value="2"/>
</dbReference>
<dbReference type="Proteomes" id="UP000187203">
    <property type="component" value="Unassembled WGS sequence"/>
</dbReference>
<dbReference type="InterPro" id="IPR002885">
    <property type="entry name" value="PPR_rpt"/>
</dbReference>
<dbReference type="InterPro" id="IPR011990">
    <property type="entry name" value="TPR-like_helical_dom_sf"/>
</dbReference>
<dbReference type="PROSITE" id="PS51375">
    <property type="entry name" value="PPR"/>
    <property type="match status" value="5"/>
</dbReference>
<comment type="caution">
    <text evidence="3">The sequence shown here is derived from an EMBL/GenBank/DDBJ whole genome shotgun (WGS) entry which is preliminary data.</text>
</comment>
<dbReference type="Pfam" id="PF01535">
    <property type="entry name" value="PPR"/>
    <property type="match status" value="6"/>
</dbReference>
<dbReference type="PANTHER" id="PTHR47926:SF532">
    <property type="entry name" value="PENTACOTRIPEPTIDE-REPEAT REGION OF PRORP DOMAIN-CONTAINING PROTEIN"/>
    <property type="match status" value="1"/>
</dbReference>
<dbReference type="InterPro" id="IPR046848">
    <property type="entry name" value="E_motif"/>
</dbReference>
<feature type="repeat" description="PPR" evidence="2">
    <location>
        <begin position="335"/>
        <end position="369"/>
    </location>
</feature>
<proteinExistence type="predicted"/>
<dbReference type="Gene3D" id="1.25.40.10">
    <property type="entry name" value="Tetratricopeptide repeat domain"/>
    <property type="match status" value="6"/>
</dbReference>
<organism evidence="3 4">
    <name type="scientific">Corchorus olitorius</name>
    <dbReference type="NCBI Taxonomy" id="93759"/>
    <lineage>
        <taxon>Eukaryota</taxon>
        <taxon>Viridiplantae</taxon>
        <taxon>Streptophyta</taxon>
        <taxon>Embryophyta</taxon>
        <taxon>Tracheophyta</taxon>
        <taxon>Spermatophyta</taxon>
        <taxon>Magnoliopsida</taxon>
        <taxon>eudicotyledons</taxon>
        <taxon>Gunneridae</taxon>
        <taxon>Pentapetalae</taxon>
        <taxon>rosids</taxon>
        <taxon>malvids</taxon>
        <taxon>Malvales</taxon>
        <taxon>Malvaceae</taxon>
        <taxon>Grewioideae</taxon>
        <taxon>Apeibeae</taxon>
        <taxon>Corchorus</taxon>
    </lineage>
</organism>
<dbReference type="GO" id="GO:0009451">
    <property type="term" value="P:RNA modification"/>
    <property type="evidence" value="ECO:0007669"/>
    <property type="project" value="InterPro"/>
</dbReference>
<evidence type="ECO:0008006" key="5">
    <source>
        <dbReference type="Google" id="ProtNLM"/>
    </source>
</evidence>
<evidence type="ECO:0000313" key="4">
    <source>
        <dbReference type="Proteomes" id="UP000187203"/>
    </source>
</evidence>
<evidence type="ECO:0000256" key="1">
    <source>
        <dbReference type="ARBA" id="ARBA00022737"/>
    </source>
</evidence>
<dbReference type="FunFam" id="1.25.40.10:FF:000196">
    <property type="entry name" value="Pentatricopeptide repeat-containing protein At4g14850"/>
    <property type="match status" value="1"/>
</dbReference>
<dbReference type="NCBIfam" id="TIGR00756">
    <property type="entry name" value="PPR"/>
    <property type="match status" value="7"/>
</dbReference>
<keyword evidence="4" id="KW-1185">Reference proteome</keyword>
<keyword evidence="1" id="KW-0677">Repeat</keyword>
<protein>
    <recommendedName>
        <fullName evidence="5">Tetratricopeptide-like helical</fullName>
    </recommendedName>
</protein>
<dbReference type="OrthoDB" id="1890277at2759"/>
<dbReference type="Pfam" id="PF13041">
    <property type="entry name" value="PPR_2"/>
    <property type="match status" value="3"/>
</dbReference>
<dbReference type="Pfam" id="PF20431">
    <property type="entry name" value="E_motif"/>
    <property type="match status" value="1"/>
</dbReference>
<name>A0A1R3IPJ7_9ROSI</name>
<gene>
    <name evidence="3" type="ORF">COLO4_22037</name>
</gene>
<dbReference type="EMBL" id="AWUE01017846">
    <property type="protein sequence ID" value="OMO84430.1"/>
    <property type="molecule type" value="Genomic_DNA"/>
</dbReference>
<evidence type="ECO:0000256" key="2">
    <source>
        <dbReference type="PROSITE-ProRule" id="PRU00708"/>
    </source>
</evidence>
<sequence>MPEVNSRLKHLVNMGDLHEARRVFDEMPVRDEISWTTMISGYLKAMNSNGALLLFSEMWVSPGISMDPFSLSIALKVCAVDLNLNYGESLHAYLVKSGFVNSVFVGSALLDMYTKFGKIERGIKVFDEMPIKNVVSWTAIITGLVHGGYYKKGLVYLCEMRRSGVEYDSYTLAIALKACSYLGALNFGREIHAHAVKRSFNDSSFVANSLSTMYNKCGKLDYGLFLFEKMSTKDVVSWTSIITTYVQMGQEENALEAFIRMQESGVKPNEFTFAAVISGCAGLMRISWGEQLHALVLRIGLADSLSVANSLMSMYSKCGQLASASMVFHGMTRRDTITWSTIIAVYSQGGCGEEAFEYLSWMRREGPKPTASCFASVLSLCGNTAVLEQGRQIHGHVISVGLEQDAAVWCALINMYSKCGSIKEAERVFNEAEYYDIFSWTAMINGYAEHGYSHETIDLFERLPKVGLKPDSVTFIGLLTACSHAGLADLGFHYFNLMSNKYQISPSKEHYGCMIDLLCRAGRLTEAEHMIKSMPFHRDDVVWSTLLRACRVHGDVDCGRRAAEKLLEMDPNCAGTHITLANLYAAKGKWREAADVRKMMRSKGVIKDPGWSWIKDKDRVSAFVAGERSYAEGEYIYGMLDLLSLSWDNSVQELGSLLDLED</sequence>
<dbReference type="SUPFAM" id="SSF48452">
    <property type="entry name" value="TPR-like"/>
    <property type="match status" value="1"/>
</dbReference>
<dbReference type="GO" id="GO:0003723">
    <property type="term" value="F:RNA binding"/>
    <property type="evidence" value="ECO:0007669"/>
    <property type="project" value="InterPro"/>
</dbReference>
<dbReference type="InterPro" id="IPR046960">
    <property type="entry name" value="PPR_At4g14850-like_plant"/>
</dbReference>